<evidence type="ECO:0000256" key="1">
    <source>
        <dbReference type="ARBA" id="ARBA00005417"/>
    </source>
</evidence>
<dbReference type="AlphaFoldDB" id="A0A6G7B9M5"/>
<dbReference type="PANTHER" id="PTHR43117">
    <property type="entry name" value="OSMOPROTECTANT IMPORT ATP-BINDING PROTEIN OSMV"/>
    <property type="match status" value="1"/>
</dbReference>
<dbReference type="GeneID" id="93221527"/>
<gene>
    <name evidence="4" type="ORF">G6Z83_03980</name>
</gene>
<evidence type="ECO:0000256" key="2">
    <source>
        <dbReference type="ARBA" id="ARBA00022448"/>
    </source>
</evidence>
<name>A0A6G7B9M5_9LACO</name>
<dbReference type="InterPro" id="IPR003439">
    <property type="entry name" value="ABC_transporter-like_ATP-bd"/>
</dbReference>
<dbReference type="GO" id="GO:0016887">
    <property type="term" value="F:ATP hydrolysis activity"/>
    <property type="evidence" value="ECO:0007669"/>
    <property type="project" value="InterPro"/>
</dbReference>
<evidence type="ECO:0000259" key="3">
    <source>
        <dbReference type="PROSITE" id="PS50893"/>
    </source>
</evidence>
<dbReference type="RefSeq" id="WP_006730081.1">
    <property type="nucleotide sequence ID" value="NZ_CABKQA010000001.1"/>
</dbReference>
<dbReference type="PROSITE" id="PS50893">
    <property type="entry name" value="ABC_TRANSPORTER_2"/>
    <property type="match status" value="1"/>
</dbReference>
<keyword evidence="2" id="KW-0813">Transport</keyword>
<dbReference type="SUPFAM" id="SSF52540">
    <property type="entry name" value="P-loop containing nucleoside triphosphate hydrolases"/>
    <property type="match status" value="1"/>
</dbReference>
<dbReference type="Pfam" id="PF00005">
    <property type="entry name" value="ABC_tran"/>
    <property type="match status" value="1"/>
</dbReference>
<dbReference type="Gene3D" id="3.40.50.300">
    <property type="entry name" value="P-loop containing nucleotide triphosphate hydrolases"/>
    <property type="match status" value="1"/>
</dbReference>
<dbReference type="InterPro" id="IPR027417">
    <property type="entry name" value="P-loop_NTPase"/>
</dbReference>
<dbReference type="Proteomes" id="UP000501676">
    <property type="component" value="Chromosome"/>
</dbReference>
<comment type="similarity">
    <text evidence="1">Belongs to the ABC transporter superfamily.</text>
</comment>
<proteinExistence type="inferred from homology"/>
<protein>
    <submittedName>
        <fullName evidence="4">ATP-binding cassette domain-containing protein</fullName>
    </submittedName>
</protein>
<accession>A0A6G7B9M5</accession>
<dbReference type="GO" id="GO:0005524">
    <property type="term" value="F:ATP binding"/>
    <property type="evidence" value="ECO:0007669"/>
    <property type="project" value="UniProtKB-KW"/>
</dbReference>
<evidence type="ECO:0000313" key="5">
    <source>
        <dbReference type="Proteomes" id="UP000501676"/>
    </source>
</evidence>
<keyword evidence="4" id="KW-0547">Nucleotide-binding</keyword>
<reference evidence="4 5" key="1">
    <citation type="submission" date="2020-02" db="EMBL/GenBank/DDBJ databases">
        <title>Complete genome sequences of six Lactobacillus iners strains isolated from the human vagina.</title>
        <authorList>
            <person name="France M.T."/>
            <person name="Rutt L."/>
            <person name="Narina S."/>
            <person name="Arbaugh S."/>
            <person name="Humphrys M.S."/>
            <person name="Ma B."/>
            <person name="Hayward M.R."/>
            <person name="Relman D."/>
            <person name="Kwon D.S."/>
            <person name="Ravel J."/>
        </authorList>
    </citation>
    <scope>NUCLEOTIDE SEQUENCE [LARGE SCALE GENOMIC DNA]</scope>
    <source>
        <strain evidence="4 5">C0210C1</strain>
    </source>
</reference>
<dbReference type="EMBL" id="CP049228">
    <property type="protein sequence ID" value="QIH23864.1"/>
    <property type="molecule type" value="Genomic_DNA"/>
</dbReference>
<dbReference type="PANTHER" id="PTHR43117:SF4">
    <property type="entry name" value="OSMOPROTECTANT IMPORT ATP-BINDING PROTEIN OSMV"/>
    <property type="match status" value="1"/>
</dbReference>
<organism evidence="4 5">
    <name type="scientific">Lactobacillus iners</name>
    <dbReference type="NCBI Taxonomy" id="147802"/>
    <lineage>
        <taxon>Bacteria</taxon>
        <taxon>Bacillati</taxon>
        <taxon>Bacillota</taxon>
        <taxon>Bacilli</taxon>
        <taxon>Lactobacillales</taxon>
        <taxon>Lactobacillaceae</taxon>
        <taxon>Lactobacillus</taxon>
    </lineage>
</organism>
<feature type="domain" description="ABC transporter" evidence="3">
    <location>
        <begin position="2"/>
        <end position="234"/>
    </location>
</feature>
<sequence length="317" mass="36414">MIEYQNVSKKINRKTSLKNGSLNINNGDLLVIVGSNDSCKKIIIRLLNRLIEADEGDIWFNHKKITDYTIKDLRSKISYVSTQANLFNNLNIYQNLTISLDKNISGQDKQTIANTLLELIDMDNQCLNMKPHELTYFEQKKISLARAFAINPQVVLLDDSFDEMDKISQIKLHELLVRLKKHFHTTILMTTDDIADALKLASSIVIVNGSKIEQVGTARDISQHPANLFVKQLLENNHIGVSFDLETLLKSELGVNPRYYPKTDMLVRYHVYNFKDLVKDCSNHPDSLFIAETDFGEFLIEPKRVWNFLLKRLSTND</sequence>
<evidence type="ECO:0000313" key="4">
    <source>
        <dbReference type="EMBL" id="QIH23864.1"/>
    </source>
</evidence>
<keyword evidence="4" id="KW-0067">ATP-binding</keyword>